<dbReference type="Gene3D" id="2.30.29.30">
    <property type="entry name" value="Pleckstrin-homology domain (PH domain)/Phosphotyrosine-binding domain (PTB)"/>
    <property type="match status" value="1"/>
</dbReference>
<name>A0AAN8EE35_9EURO</name>
<evidence type="ECO:0000256" key="2">
    <source>
        <dbReference type="ARBA" id="ARBA00004496"/>
    </source>
</evidence>
<dbReference type="GO" id="GO:0005681">
    <property type="term" value="C:spliceosomal complex"/>
    <property type="evidence" value="ECO:0007669"/>
    <property type="project" value="TreeGrafter"/>
</dbReference>
<evidence type="ECO:0000256" key="1">
    <source>
        <dbReference type="ARBA" id="ARBA00004123"/>
    </source>
</evidence>
<feature type="compositionally biased region" description="Acidic residues" evidence="5">
    <location>
        <begin position="267"/>
        <end position="281"/>
    </location>
</feature>
<reference evidence="6 7" key="1">
    <citation type="submission" date="2022-12" db="EMBL/GenBank/DDBJ databases">
        <title>Genomic features and morphological characterization of a novel Knufia sp. strain isolated from spacecraft assembly facility.</title>
        <authorList>
            <person name="Teixeira M."/>
            <person name="Chander A.M."/>
            <person name="Stajich J.E."/>
            <person name="Venkateswaran K."/>
        </authorList>
    </citation>
    <scope>NUCLEOTIDE SEQUENCE [LARGE SCALE GENOMIC DNA]</scope>
    <source>
        <strain evidence="6 7">FJI-L2-BK-P2</strain>
    </source>
</reference>
<evidence type="ECO:0000313" key="6">
    <source>
        <dbReference type="EMBL" id="KAK5953474.1"/>
    </source>
</evidence>
<dbReference type="AlphaFoldDB" id="A0AAN8EE35"/>
<dbReference type="Proteomes" id="UP001316803">
    <property type="component" value="Unassembled WGS sequence"/>
</dbReference>
<keyword evidence="3" id="KW-0963">Cytoplasm</keyword>
<feature type="region of interest" description="Disordered" evidence="5">
    <location>
        <begin position="165"/>
        <end position="190"/>
    </location>
</feature>
<evidence type="ECO:0000313" key="7">
    <source>
        <dbReference type="Proteomes" id="UP001316803"/>
    </source>
</evidence>
<comment type="caution">
    <text evidence="6">The sequence shown here is derived from an EMBL/GenBank/DDBJ whole genome shotgun (WGS) entry which is preliminary data.</text>
</comment>
<keyword evidence="4" id="KW-0539">Nucleus</keyword>
<dbReference type="PANTHER" id="PTHR21399">
    <property type="entry name" value="CHLORIDE CONDUCTANCE REGULATORY PROTEIN ICLN"/>
    <property type="match status" value="1"/>
</dbReference>
<dbReference type="GO" id="GO:0000387">
    <property type="term" value="P:spliceosomal snRNP assembly"/>
    <property type="evidence" value="ECO:0007669"/>
    <property type="project" value="TreeGrafter"/>
</dbReference>
<dbReference type="Pfam" id="PF03517">
    <property type="entry name" value="Voldacs"/>
    <property type="match status" value="1"/>
</dbReference>
<evidence type="ECO:0000256" key="5">
    <source>
        <dbReference type="SAM" id="MobiDB-lite"/>
    </source>
</evidence>
<dbReference type="EMBL" id="JAKLMC020000011">
    <property type="protein sequence ID" value="KAK5953474.1"/>
    <property type="molecule type" value="Genomic_DNA"/>
</dbReference>
<dbReference type="InterPro" id="IPR011993">
    <property type="entry name" value="PH-like_dom_sf"/>
</dbReference>
<feature type="compositionally biased region" description="Polar residues" evidence="5">
    <location>
        <begin position="70"/>
        <end position="85"/>
    </location>
</feature>
<evidence type="ECO:0000256" key="4">
    <source>
        <dbReference type="ARBA" id="ARBA00023242"/>
    </source>
</evidence>
<comment type="subcellular location">
    <subcellularLocation>
        <location evidence="2">Cytoplasm</location>
    </subcellularLocation>
    <subcellularLocation>
        <location evidence="1">Nucleus</location>
    </subcellularLocation>
</comment>
<feature type="region of interest" description="Disordered" evidence="5">
    <location>
        <begin position="62"/>
        <end position="85"/>
    </location>
</feature>
<evidence type="ECO:0008006" key="8">
    <source>
        <dbReference type="Google" id="ProtNLM"/>
    </source>
</evidence>
<dbReference type="PANTHER" id="PTHR21399:SF0">
    <property type="entry name" value="METHYLOSOME SUBUNIT PICLN"/>
    <property type="match status" value="1"/>
</dbReference>
<keyword evidence="7" id="KW-1185">Reference proteome</keyword>
<gene>
    <name evidence="6" type="ORF">OHC33_005418</name>
</gene>
<proteinExistence type="predicted"/>
<dbReference type="GO" id="GO:0034715">
    <property type="term" value="C:pICln-Sm protein complex"/>
    <property type="evidence" value="ECO:0007669"/>
    <property type="project" value="TreeGrafter"/>
</dbReference>
<organism evidence="6 7">
    <name type="scientific">Knufia fluminis</name>
    <dbReference type="NCBI Taxonomy" id="191047"/>
    <lineage>
        <taxon>Eukaryota</taxon>
        <taxon>Fungi</taxon>
        <taxon>Dikarya</taxon>
        <taxon>Ascomycota</taxon>
        <taxon>Pezizomycotina</taxon>
        <taxon>Eurotiomycetes</taxon>
        <taxon>Chaetothyriomycetidae</taxon>
        <taxon>Chaetothyriales</taxon>
        <taxon>Trichomeriaceae</taxon>
        <taxon>Knufia</taxon>
    </lineage>
</organism>
<feature type="region of interest" description="Disordered" evidence="5">
    <location>
        <begin position="267"/>
        <end position="310"/>
    </location>
</feature>
<evidence type="ECO:0000256" key="3">
    <source>
        <dbReference type="ARBA" id="ARBA00022490"/>
    </source>
</evidence>
<sequence length="422" mass="44408">MELLREAPATGSFVPLAEHQSTTPASFYSGPAVLHYYSDRCKVIVLEDELQHASALQSLVSKASAPAHANEQQQPEETNGSHTAQKTLEDIDVWVTSDKLLLYSKPHDVGISIPYPTISLHAIQSLPTPTATEPQSQGLYMQLIPSIPDPDDEEPPDTVSVTIIPTASAPPPPTAPTANEDDPIETEDKPEQTPVMALFTALSDCSNLHPDPVEDEEEQGSRIMQAGLAMPGTSDGSMPPPMPGSGGWITAENMHEFVDENGNFIEDADEIGGADGADDNAELGPGAGTVRSAPDDGEDGDTGDDSKWQRTSTYRDVLQLAEFEPLSLLLTGMISARHTPASESPKKRTSLKELLFGATGIGTGTGTLAGDTTAAAEGCNSVFVLLALTAIGLDNGSTAGGDAAGEVEGFVPNARRALSIEW</sequence>
<protein>
    <recommendedName>
        <fullName evidence="8">Regulator of volume decrease after cellular swelling-domain-containing protein</fullName>
    </recommendedName>
</protein>
<accession>A0AAN8EE35</accession>
<dbReference type="GO" id="GO:0045292">
    <property type="term" value="P:mRNA cis splicing, via spliceosome"/>
    <property type="evidence" value="ECO:0007669"/>
    <property type="project" value="TreeGrafter"/>
</dbReference>
<dbReference type="GO" id="GO:0005829">
    <property type="term" value="C:cytosol"/>
    <property type="evidence" value="ECO:0007669"/>
    <property type="project" value="TreeGrafter"/>
</dbReference>
<dbReference type="InterPro" id="IPR039924">
    <property type="entry name" value="ICln/Lot5/Saf5"/>
</dbReference>